<evidence type="ECO:0000256" key="3">
    <source>
        <dbReference type="ARBA" id="ARBA00022691"/>
    </source>
</evidence>
<dbReference type="RefSeq" id="WP_161258747.1">
    <property type="nucleotide sequence ID" value="NZ_WXEY01000011.1"/>
</dbReference>
<keyword evidence="7" id="KW-0411">Iron-sulfur</keyword>
<dbReference type="SUPFAM" id="SSF102114">
    <property type="entry name" value="Radical SAM enzymes"/>
    <property type="match status" value="1"/>
</dbReference>
<dbReference type="Pfam" id="PF04055">
    <property type="entry name" value="Radical_SAM"/>
    <property type="match status" value="1"/>
</dbReference>
<dbReference type="PROSITE" id="PS51918">
    <property type="entry name" value="RADICAL_SAM"/>
    <property type="match status" value="1"/>
</dbReference>
<evidence type="ECO:0000313" key="9">
    <source>
        <dbReference type="EMBL" id="MZP30214.1"/>
    </source>
</evidence>
<evidence type="ECO:0000313" key="10">
    <source>
        <dbReference type="Proteomes" id="UP000463470"/>
    </source>
</evidence>
<comment type="cofactor">
    <cofactor evidence="1">
        <name>[4Fe-4S] cluster</name>
        <dbReference type="ChEBI" id="CHEBI:49883"/>
    </cofactor>
</comment>
<dbReference type="InterPro" id="IPR050377">
    <property type="entry name" value="Radical_SAM_PqqE_MftC-like"/>
</dbReference>
<dbReference type="InterPro" id="IPR013785">
    <property type="entry name" value="Aldolase_TIM"/>
</dbReference>
<evidence type="ECO:0000259" key="8">
    <source>
        <dbReference type="PROSITE" id="PS51918"/>
    </source>
</evidence>
<organism evidence="9 10">
    <name type="scientific">Heliomicrobium undosum</name>
    <dbReference type="NCBI Taxonomy" id="121734"/>
    <lineage>
        <taxon>Bacteria</taxon>
        <taxon>Bacillati</taxon>
        <taxon>Bacillota</taxon>
        <taxon>Clostridia</taxon>
        <taxon>Eubacteriales</taxon>
        <taxon>Heliobacteriaceae</taxon>
        <taxon>Heliomicrobium</taxon>
    </lineage>
</organism>
<dbReference type="Proteomes" id="UP000463470">
    <property type="component" value="Unassembled WGS sequence"/>
</dbReference>
<dbReference type="GO" id="GO:0016491">
    <property type="term" value="F:oxidoreductase activity"/>
    <property type="evidence" value="ECO:0007669"/>
    <property type="project" value="UniProtKB-KW"/>
</dbReference>
<keyword evidence="4" id="KW-0479">Metal-binding</keyword>
<comment type="caution">
    <text evidence="9">The sequence shown here is derived from an EMBL/GenBank/DDBJ whole genome shotgun (WGS) entry which is preliminary data.</text>
</comment>
<dbReference type="GO" id="GO:0051539">
    <property type="term" value="F:4 iron, 4 sulfur cluster binding"/>
    <property type="evidence" value="ECO:0007669"/>
    <property type="project" value="UniProtKB-KW"/>
</dbReference>
<keyword evidence="5" id="KW-0560">Oxidoreductase</keyword>
<dbReference type="InterPro" id="IPR007197">
    <property type="entry name" value="rSAM"/>
</dbReference>
<accession>A0A845L5U4</accession>
<sequence>MLHARDFVLRGETFGGMVVHLPTDRVLRVNHTAFAFLRHYFEDLPDPLARLSLLYPRTGRERLQRDYEGMVRYLEAWVAGEHPEKDAVAVKAHHADGPLSAPTEVFWEITWKCNLRCRYCYNHSGERTVEELTTGECQDLIQQWQCLGVYKAIIGGGEPFLREDFLEILEMLEAASIIPIVISNGTLIDEQMAARLKRLRWLRLSISLDGPTAEVNDAIRVSSDGFRRVQSALAALRKAGMPFTLQAVVTQINQHCLADLAEFARQEGATSLEYRRLHAFGRSRGEHLAVGREEMEELDGQLERISASYPAKFLNHEGLVPMRYAQGKPYQGNDCPNDTCSVNCGPGRHNCGLTPDGRIIACSYLSDADWQGPSIREMPFSELWRTAKPLIQFRSLSAAELPEYCRKCVFFGEECRGGCRANAYIRAGDWFGHDPDCPYSEFRD</sequence>
<reference evidence="9 10" key="1">
    <citation type="submission" date="2020-01" db="EMBL/GenBank/DDBJ databases">
        <title>Whole-genome sequence of Heliobacterium undosum DSM 13378.</title>
        <authorList>
            <person name="Kyndt J.A."/>
            <person name="Meyer T.E."/>
        </authorList>
    </citation>
    <scope>NUCLEOTIDE SEQUENCE [LARGE SCALE GENOMIC DNA]</scope>
    <source>
        <strain evidence="9 10">DSM 13378</strain>
    </source>
</reference>
<gene>
    <name evidence="9" type="ORF">GTO91_10890</name>
</gene>
<dbReference type="AlphaFoldDB" id="A0A845L5U4"/>
<proteinExistence type="predicted"/>
<name>A0A845L5U4_9FIRM</name>
<evidence type="ECO:0000256" key="6">
    <source>
        <dbReference type="ARBA" id="ARBA00023004"/>
    </source>
</evidence>
<dbReference type="Gene3D" id="3.20.20.70">
    <property type="entry name" value="Aldolase class I"/>
    <property type="match status" value="1"/>
</dbReference>
<evidence type="ECO:0000256" key="2">
    <source>
        <dbReference type="ARBA" id="ARBA00022485"/>
    </source>
</evidence>
<feature type="domain" description="Radical SAM core" evidence="8">
    <location>
        <begin position="99"/>
        <end position="312"/>
    </location>
</feature>
<dbReference type="OrthoDB" id="9810775at2"/>
<dbReference type="NCBIfam" id="TIGR04085">
    <property type="entry name" value="rSAM_more_4Fe4S"/>
    <property type="match status" value="1"/>
</dbReference>
<dbReference type="SFLD" id="SFLDG01067">
    <property type="entry name" value="SPASM/twitch_domain_containing"/>
    <property type="match status" value="1"/>
</dbReference>
<dbReference type="SFLD" id="SFLDG01386">
    <property type="entry name" value="main_SPASM_domain-containing"/>
    <property type="match status" value="1"/>
</dbReference>
<dbReference type="SFLD" id="SFLDS00029">
    <property type="entry name" value="Radical_SAM"/>
    <property type="match status" value="1"/>
</dbReference>
<keyword evidence="2" id="KW-0004">4Fe-4S</keyword>
<dbReference type="PANTHER" id="PTHR11228">
    <property type="entry name" value="RADICAL SAM DOMAIN PROTEIN"/>
    <property type="match status" value="1"/>
</dbReference>
<protein>
    <submittedName>
        <fullName evidence="9">Radical SAM protein</fullName>
    </submittedName>
</protein>
<dbReference type="InterPro" id="IPR023885">
    <property type="entry name" value="4Fe4S-binding_SPASM_dom"/>
</dbReference>
<keyword evidence="3" id="KW-0949">S-adenosyl-L-methionine</keyword>
<evidence type="ECO:0000256" key="4">
    <source>
        <dbReference type="ARBA" id="ARBA00022723"/>
    </source>
</evidence>
<dbReference type="GO" id="GO:0046872">
    <property type="term" value="F:metal ion binding"/>
    <property type="evidence" value="ECO:0007669"/>
    <property type="project" value="UniProtKB-KW"/>
</dbReference>
<dbReference type="CDD" id="cd01335">
    <property type="entry name" value="Radical_SAM"/>
    <property type="match status" value="1"/>
</dbReference>
<evidence type="ECO:0000256" key="7">
    <source>
        <dbReference type="ARBA" id="ARBA00023014"/>
    </source>
</evidence>
<dbReference type="Pfam" id="PF13186">
    <property type="entry name" value="SPASM"/>
    <property type="match status" value="1"/>
</dbReference>
<dbReference type="PROSITE" id="PS01305">
    <property type="entry name" value="MOAA_NIFB_PQQE"/>
    <property type="match status" value="1"/>
</dbReference>
<dbReference type="PANTHER" id="PTHR11228:SF7">
    <property type="entry name" value="PQQA PEPTIDE CYCLASE"/>
    <property type="match status" value="1"/>
</dbReference>
<evidence type="ECO:0000256" key="5">
    <source>
        <dbReference type="ARBA" id="ARBA00023002"/>
    </source>
</evidence>
<dbReference type="InterPro" id="IPR058240">
    <property type="entry name" value="rSAM_sf"/>
</dbReference>
<dbReference type="InterPro" id="IPR000385">
    <property type="entry name" value="MoaA_NifB_PqqE_Fe-S-bd_CS"/>
</dbReference>
<keyword evidence="6" id="KW-0408">Iron</keyword>
<dbReference type="EMBL" id="WXEY01000011">
    <property type="protein sequence ID" value="MZP30214.1"/>
    <property type="molecule type" value="Genomic_DNA"/>
</dbReference>
<evidence type="ECO:0000256" key="1">
    <source>
        <dbReference type="ARBA" id="ARBA00001966"/>
    </source>
</evidence>
<keyword evidence="10" id="KW-1185">Reference proteome</keyword>